<reference evidence="1" key="1">
    <citation type="submission" date="2015-06" db="EMBL/GenBank/DDBJ databases">
        <authorList>
            <person name="Joergensen T."/>
        </authorList>
    </citation>
    <scope>NUCLEOTIDE SEQUENCE</scope>
    <source>
        <plasmid evidence="1">pRGRH0105</plasmid>
    </source>
</reference>
<organism evidence="1">
    <name type="scientific">uncultured prokaryote</name>
    <dbReference type="NCBI Taxonomy" id="198431"/>
    <lineage>
        <taxon>unclassified sequences</taxon>
        <taxon>environmental samples</taxon>
    </lineage>
</organism>
<protein>
    <submittedName>
        <fullName evidence="1">Uncharacterized protein</fullName>
    </submittedName>
</protein>
<sequence>MKIDSLFSGVVVQKSSPVYEYQGGERTEVQKTLDGAPLWAVEVALPYGAYVLPARIKVASQVKPEEGETVRFSGVEVTTWEGSVYFKASALTSTNTDELEGILR</sequence>
<proteinExistence type="predicted"/>
<geneLocation type="plasmid" evidence="1">
    <name>pRGRH0105</name>
</geneLocation>
<name>A0A0H5PXL8_9ZZZZ</name>
<evidence type="ECO:0000313" key="1">
    <source>
        <dbReference type="EMBL" id="CRY93919.1"/>
    </source>
</evidence>
<accession>A0A0H5PXL8</accession>
<dbReference type="AlphaFoldDB" id="A0A0H5PXL8"/>
<keyword evidence="1" id="KW-0614">Plasmid</keyword>
<reference evidence="1" key="2">
    <citation type="submission" date="2015-07" db="EMBL/GenBank/DDBJ databases">
        <title>Plasmids, circular viruses and viroids from rat gut.</title>
        <authorList>
            <person name="Jorgensen T.J."/>
            <person name="Hansen M.A."/>
            <person name="Xu Z."/>
            <person name="Tabak M.A."/>
            <person name="Sorensen S.J."/>
            <person name="Hansen L.H."/>
        </authorList>
    </citation>
    <scope>NUCLEOTIDE SEQUENCE</scope>
    <source>
        <plasmid evidence="1">pRGRH0105</plasmid>
    </source>
</reference>
<dbReference type="EMBL" id="LN852795">
    <property type="protein sequence ID" value="CRY93919.1"/>
    <property type="molecule type" value="Genomic_DNA"/>
</dbReference>